<evidence type="ECO:0000256" key="5">
    <source>
        <dbReference type="ARBA" id="ARBA00022723"/>
    </source>
</evidence>
<keyword evidence="3" id="KW-0846">Cobalamin</keyword>
<reference evidence="9" key="1">
    <citation type="journal article" date="2014" name="Int. J. Syst. Evol. Microbiol.">
        <title>Complete genome of a new Firmicutes species belonging to the dominant human colonic microbiota ('Ruminococcus bicirculans') reveals two chromosomes and a selective capacity to utilize plant glucans.</title>
        <authorList>
            <consortium name="NISC Comparative Sequencing Program"/>
            <person name="Wegmann U."/>
            <person name="Louis P."/>
            <person name="Goesmann A."/>
            <person name="Henrissat B."/>
            <person name="Duncan S.H."/>
            <person name="Flint H.J."/>
        </authorList>
    </citation>
    <scope>NUCLEOTIDE SEQUENCE</scope>
    <source>
        <strain evidence="9">NBRC 108216</strain>
    </source>
</reference>
<dbReference type="PANTHER" id="PTHR45833:SF1">
    <property type="entry name" value="METHIONINE SYNTHASE"/>
    <property type="match status" value="1"/>
</dbReference>
<dbReference type="InterPro" id="IPR000489">
    <property type="entry name" value="Pterin-binding_dom"/>
</dbReference>
<organism evidence="9 10">
    <name type="scientific">Algimonas porphyrae</name>
    <dbReference type="NCBI Taxonomy" id="1128113"/>
    <lineage>
        <taxon>Bacteria</taxon>
        <taxon>Pseudomonadati</taxon>
        <taxon>Pseudomonadota</taxon>
        <taxon>Alphaproteobacteria</taxon>
        <taxon>Maricaulales</taxon>
        <taxon>Robiginitomaculaceae</taxon>
        <taxon>Algimonas</taxon>
    </lineage>
</organism>
<evidence type="ECO:0000256" key="7">
    <source>
        <dbReference type="SAM" id="MobiDB-lite"/>
    </source>
</evidence>
<keyword evidence="10" id="KW-1185">Reference proteome</keyword>
<evidence type="ECO:0000256" key="4">
    <source>
        <dbReference type="ARBA" id="ARBA00022679"/>
    </source>
</evidence>
<comment type="similarity">
    <text evidence="1">Belongs to the vitamin-B12 dependent methionine synthase family.</text>
</comment>
<dbReference type="Pfam" id="PF00809">
    <property type="entry name" value="Pterin_bind"/>
    <property type="match status" value="1"/>
</dbReference>
<dbReference type="PANTHER" id="PTHR45833">
    <property type="entry name" value="METHIONINE SYNTHASE"/>
    <property type="match status" value="1"/>
</dbReference>
<sequence length="301" mass="32392">MARTILASPTQEVVIGFDQPFVMIGERINPTNRPKFAAELKDGNYWRVVKEAQKQIEAGAQLLDVNVGVPLTDEAKIMSEVITLLQGQVETPLVIDSSVKPALESGLAAYQGRPLVNSVTGEEDSLEFVLPLIKKYDCAVVAISNDDTGISEDPDERFEVAKRIVHRAADYGIKADDVVVDPLVMPVGAVNSAGKDVFRLVRRLRDELGVNTTCGASNVAFGLPNRHAVHNAFLPMLQAAGMTSAILNVYDDGLVPAIKAGDMLAGNDPDCTNWIAINRPKPVPGEGGRRGGSRRGGRRRG</sequence>
<accession>A0ABQ5UZY0</accession>
<evidence type="ECO:0000256" key="3">
    <source>
        <dbReference type="ARBA" id="ARBA00022628"/>
    </source>
</evidence>
<dbReference type="GO" id="GO:0008168">
    <property type="term" value="F:methyltransferase activity"/>
    <property type="evidence" value="ECO:0007669"/>
    <property type="project" value="UniProtKB-KW"/>
</dbReference>
<protein>
    <submittedName>
        <fullName evidence="9">Methyltetrahydrofolate--corrinoid methyltransferase</fullName>
    </submittedName>
</protein>
<keyword evidence="6" id="KW-0170">Cobalt</keyword>
<proteinExistence type="inferred from homology"/>
<reference evidence="9" key="2">
    <citation type="submission" date="2023-01" db="EMBL/GenBank/DDBJ databases">
        <title>Draft genome sequence of Algimonas porphyrae strain NBRC 108216.</title>
        <authorList>
            <person name="Sun Q."/>
            <person name="Mori K."/>
        </authorList>
    </citation>
    <scope>NUCLEOTIDE SEQUENCE</scope>
    <source>
        <strain evidence="9">NBRC 108216</strain>
    </source>
</reference>
<dbReference type="Gene3D" id="3.20.20.20">
    <property type="entry name" value="Dihydropteroate synthase-like"/>
    <property type="match status" value="1"/>
</dbReference>
<feature type="region of interest" description="Disordered" evidence="7">
    <location>
        <begin position="278"/>
        <end position="301"/>
    </location>
</feature>
<dbReference type="SUPFAM" id="SSF51717">
    <property type="entry name" value="Dihydropteroate synthetase-like"/>
    <property type="match status" value="1"/>
</dbReference>
<dbReference type="InterPro" id="IPR050554">
    <property type="entry name" value="Met_Synthase/Corrinoid"/>
</dbReference>
<gene>
    <name evidence="9" type="ORF">GCM10007854_08810</name>
</gene>
<evidence type="ECO:0000256" key="2">
    <source>
        <dbReference type="ARBA" id="ARBA00022603"/>
    </source>
</evidence>
<comment type="caution">
    <text evidence="9">The sequence shown here is derived from an EMBL/GenBank/DDBJ whole genome shotgun (WGS) entry which is preliminary data.</text>
</comment>
<dbReference type="RefSeq" id="WP_284370032.1">
    <property type="nucleotide sequence ID" value="NZ_BSNJ01000002.1"/>
</dbReference>
<dbReference type="NCBIfam" id="NF005719">
    <property type="entry name" value="PRK07535.1"/>
    <property type="match status" value="1"/>
</dbReference>
<evidence type="ECO:0000256" key="1">
    <source>
        <dbReference type="ARBA" id="ARBA00010398"/>
    </source>
</evidence>
<dbReference type="EMBL" id="BSNJ01000002">
    <property type="protein sequence ID" value="GLQ19926.1"/>
    <property type="molecule type" value="Genomic_DNA"/>
</dbReference>
<evidence type="ECO:0000313" key="10">
    <source>
        <dbReference type="Proteomes" id="UP001161390"/>
    </source>
</evidence>
<keyword evidence="5" id="KW-0479">Metal-binding</keyword>
<dbReference type="PROSITE" id="PS50972">
    <property type="entry name" value="PTERIN_BINDING"/>
    <property type="match status" value="1"/>
</dbReference>
<dbReference type="GO" id="GO:0032259">
    <property type="term" value="P:methylation"/>
    <property type="evidence" value="ECO:0007669"/>
    <property type="project" value="UniProtKB-KW"/>
</dbReference>
<feature type="domain" description="Pterin-binding" evidence="8">
    <location>
        <begin position="21"/>
        <end position="265"/>
    </location>
</feature>
<evidence type="ECO:0000259" key="8">
    <source>
        <dbReference type="PROSITE" id="PS50972"/>
    </source>
</evidence>
<evidence type="ECO:0000256" key="6">
    <source>
        <dbReference type="ARBA" id="ARBA00023285"/>
    </source>
</evidence>
<evidence type="ECO:0000313" key="9">
    <source>
        <dbReference type="EMBL" id="GLQ19926.1"/>
    </source>
</evidence>
<keyword evidence="2 9" id="KW-0489">Methyltransferase</keyword>
<dbReference type="Proteomes" id="UP001161390">
    <property type="component" value="Unassembled WGS sequence"/>
</dbReference>
<dbReference type="InterPro" id="IPR011005">
    <property type="entry name" value="Dihydropteroate_synth-like_sf"/>
</dbReference>
<keyword evidence="4" id="KW-0808">Transferase</keyword>
<name>A0ABQ5UZY0_9PROT</name>
<feature type="compositionally biased region" description="Basic residues" evidence="7">
    <location>
        <begin position="291"/>
        <end position="301"/>
    </location>
</feature>